<dbReference type="EMBL" id="BAAANS010000042">
    <property type="protein sequence ID" value="GAA2112075.1"/>
    <property type="molecule type" value="Genomic_DNA"/>
</dbReference>
<keyword evidence="3" id="KW-1185">Reference proteome</keyword>
<gene>
    <name evidence="2" type="ORF">GCM10009759_54520</name>
</gene>
<organism evidence="2 3">
    <name type="scientific">Kitasatospora saccharophila</name>
    <dbReference type="NCBI Taxonomy" id="407973"/>
    <lineage>
        <taxon>Bacteria</taxon>
        <taxon>Bacillati</taxon>
        <taxon>Actinomycetota</taxon>
        <taxon>Actinomycetes</taxon>
        <taxon>Kitasatosporales</taxon>
        <taxon>Streptomycetaceae</taxon>
        <taxon>Kitasatospora</taxon>
    </lineage>
</organism>
<reference evidence="2 3" key="1">
    <citation type="journal article" date="2019" name="Int. J. Syst. Evol. Microbiol.">
        <title>The Global Catalogue of Microorganisms (GCM) 10K type strain sequencing project: providing services to taxonomists for standard genome sequencing and annotation.</title>
        <authorList>
            <consortium name="The Broad Institute Genomics Platform"/>
            <consortium name="The Broad Institute Genome Sequencing Center for Infectious Disease"/>
            <person name="Wu L."/>
            <person name="Ma J."/>
        </authorList>
    </citation>
    <scope>NUCLEOTIDE SEQUENCE [LARGE SCALE GENOMIC DNA]</scope>
    <source>
        <strain evidence="2 3">JCM 14559</strain>
    </source>
</reference>
<feature type="transmembrane region" description="Helical" evidence="1">
    <location>
        <begin position="26"/>
        <end position="47"/>
    </location>
</feature>
<accession>A0ABN2XJK6</accession>
<name>A0ABN2XJK6_9ACTN</name>
<keyword evidence="1" id="KW-0472">Membrane</keyword>
<evidence type="ECO:0000313" key="3">
    <source>
        <dbReference type="Proteomes" id="UP001500897"/>
    </source>
</evidence>
<comment type="caution">
    <text evidence="2">The sequence shown here is derived from an EMBL/GenBank/DDBJ whole genome shotgun (WGS) entry which is preliminary data.</text>
</comment>
<evidence type="ECO:0000313" key="2">
    <source>
        <dbReference type="EMBL" id="GAA2112075.1"/>
    </source>
</evidence>
<dbReference type="RefSeq" id="WP_344555586.1">
    <property type="nucleotide sequence ID" value="NZ_BAAANS010000042.1"/>
</dbReference>
<keyword evidence="1" id="KW-0812">Transmembrane</keyword>
<evidence type="ECO:0000256" key="1">
    <source>
        <dbReference type="SAM" id="Phobius"/>
    </source>
</evidence>
<sequence>MGEQDEYRVAAGRAAHRLPTPKPVVVAYPTALLVLLVLLALATALILSGRT</sequence>
<protein>
    <submittedName>
        <fullName evidence="2">Uncharacterized protein</fullName>
    </submittedName>
</protein>
<proteinExistence type="predicted"/>
<keyword evidence="1" id="KW-1133">Transmembrane helix</keyword>
<dbReference type="Proteomes" id="UP001500897">
    <property type="component" value="Unassembled WGS sequence"/>
</dbReference>